<dbReference type="Pfam" id="PF00583">
    <property type="entry name" value="Acetyltransf_1"/>
    <property type="match status" value="1"/>
</dbReference>
<dbReference type="PROSITE" id="PS51186">
    <property type="entry name" value="GNAT"/>
    <property type="match status" value="1"/>
</dbReference>
<dbReference type="EMBL" id="JAULBC010000003">
    <property type="protein sequence ID" value="MEX6688027.1"/>
    <property type="molecule type" value="Genomic_DNA"/>
</dbReference>
<dbReference type="RefSeq" id="WP_369329434.1">
    <property type="nucleotide sequence ID" value="NZ_JAULBC010000003.1"/>
</dbReference>
<dbReference type="SUPFAM" id="SSF55729">
    <property type="entry name" value="Acyl-CoA N-acyltransferases (Nat)"/>
    <property type="match status" value="1"/>
</dbReference>
<dbReference type="InterPro" id="IPR050832">
    <property type="entry name" value="Bact_Acetyltransf"/>
</dbReference>
<protein>
    <submittedName>
        <fullName evidence="4">GNAT family N-acetyltransferase</fullName>
    </submittedName>
</protein>
<comment type="caution">
    <text evidence="4">The sequence shown here is derived from an EMBL/GenBank/DDBJ whole genome shotgun (WGS) entry which is preliminary data.</text>
</comment>
<accession>A0ABV3ZDR8</accession>
<name>A0ABV3ZDR8_9BACT</name>
<dbReference type="InterPro" id="IPR000182">
    <property type="entry name" value="GNAT_dom"/>
</dbReference>
<keyword evidence="2" id="KW-0012">Acyltransferase</keyword>
<evidence type="ECO:0000313" key="4">
    <source>
        <dbReference type="EMBL" id="MEX6688027.1"/>
    </source>
</evidence>
<gene>
    <name evidence="4" type="ORF">QTN47_11005</name>
</gene>
<proteinExistence type="predicted"/>
<evidence type="ECO:0000259" key="3">
    <source>
        <dbReference type="PROSITE" id="PS51186"/>
    </source>
</evidence>
<keyword evidence="1" id="KW-0808">Transferase</keyword>
<dbReference type="PANTHER" id="PTHR43877">
    <property type="entry name" value="AMINOALKYLPHOSPHONATE N-ACETYLTRANSFERASE-RELATED-RELATED"/>
    <property type="match status" value="1"/>
</dbReference>
<dbReference type="Proteomes" id="UP001560573">
    <property type="component" value="Unassembled WGS sequence"/>
</dbReference>
<dbReference type="CDD" id="cd04301">
    <property type="entry name" value="NAT_SF"/>
    <property type="match status" value="1"/>
</dbReference>
<keyword evidence="5" id="KW-1185">Reference proteome</keyword>
<reference evidence="4 5" key="1">
    <citation type="submission" date="2023-07" db="EMBL/GenBank/DDBJ databases">
        <authorList>
            <person name="Lian W.-H."/>
        </authorList>
    </citation>
    <scope>NUCLEOTIDE SEQUENCE [LARGE SCALE GENOMIC DNA]</scope>
    <source>
        <strain evidence="4 5">SYSU DXS3180</strain>
    </source>
</reference>
<evidence type="ECO:0000256" key="2">
    <source>
        <dbReference type="ARBA" id="ARBA00023315"/>
    </source>
</evidence>
<dbReference type="InterPro" id="IPR016181">
    <property type="entry name" value="Acyl_CoA_acyltransferase"/>
</dbReference>
<sequence length="164" mass="18496">MKIRKATTDDIPAIQQIAKDTWPDTYSGIISQEQIDYMLNLMYNTQTLTEQMSGDHHFFIAEQEDKPIGFAGCSPYSSLSPQRWKLHKLYVLPTIQRSGAGKALSEAVVDVAKTNGATELVLNVNKNNPAYTYYLKHGFTVLENMILDIGNGYVMDDYVLIKQI</sequence>
<dbReference type="Gene3D" id="3.40.630.30">
    <property type="match status" value="1"/>
</dbReference>
<feature type="domain" description="N-acetyltransferase" evidence="3">
    <location>
        <begin position="1"/>
        <end position="164"/>
    </location>
</feature>
<evidence type="ECO:0000313" key="5">
    <source>
        <dbReference type="Proteomes" id="UP001560573"/>
    </source>
</evidence>
<organism evidence="4 5">
    <name type="scientific">Danxiaibacter flavus</name>
    <dbReference type="NCBI Taxonomy" id="3049108"/>
    <lineage>
        <taxon>Bacteria</taxon>
        <taxon>Pseudomonadati</taxon>
        <taxon>Bacteroidota</taxon>
        <taxon>Chitinophagia</taxon>
        <taxon>Chitinophagales</taxon>
        <taxon>Chitinophagaceae</taxon>
        <taxon>Danxiaibacter</taxon>
    </lineage>
</organism>
<evidence type="ECO:0000256" key="1">
    <source>
        <dbReference type="ARBA" id="ARBA00022679"/>
    </source>
</evidence>